<proteinExistence type="predicted"/>
<sequence length="272" mass="28505">MSYPPPAGGQQPGWDPNQQPPQQPGYPPQQQPGYPQHPPMGPPPGGGVPPGGMPPSSMPPGHQPPAGGGGGGYPPYGAPQGGYPGGPPPKKSSTGLIIGIGAGALVLVIAIVLVIAQPWASDGPRSGDSPESVAEQAMEAFLEMRASNPDDIETAANAIRPYVCSDMRSEIDDMVAEAKQAQEELDQLEELGSEFGEDFDFEMPNYPNPNLNFTATNSTVDGDTATVEYEASWNSLEPSMDGSWTEVTETDSGTIELKQEDGTWLVCEPFSG</sequence>
<dbReference type="EMBL" id="CP070496">
    <property type="protein sequence ID" value="QSB06010.1"/>
    <property type="molecule type" value="Genomic_DNA"/>
</dbReference>
<dbReference type="Proteomes" id="UP000662939">
    <property type="component" value="Chromosome"/>
</dbReference>
<keyword evidence="5" id="KW-1185">Reference proteome</keyword>
<feature type="region of interest" description="Disordered" evidence="2">
    <location>
        <begin position="1"/>
        <end position="89"/>
    </location>
</feature>
<feature type="compositionally biased region" description="Gly residues" evidence="2">
    <location>
        <begin position="66"/>
        <end position="84"/>
    </location>
</feature>
<evidence type="ECO:0000313" key="4">
    <source>
        <dbReference type="EMBL" id="QSB06010.1"/>
    </source>
</evidence>
<accession>A0A895XUV7</accession>
<feature type="coiled-coil region" evidence="1">
    <location>
        <begin position="164"/>
        <end position="198"/>
    </location>
</feature>
<dbReference type="AlphaFoldDB" id="A0A895XUV7"/>
<evidence type="ECO:0008006" key="6">
    <source>
        <dbReference type="Google" id="ProtNLM"/>
    </source>
</evidence>
<keyword evidence="3" id="KW-0472">Membrane</keyword>
<feature type="compositionally biased region" description="Pro residues" evidence="2">
    <location>
        <begin position="18"/>
        <end position="63"/>
    </location>
</feature>
<feature type="transmembrane region" description="Helical" evidence="3">
    <location>
        <begin position="96"/>
        <end position="116"/>
    </location>
</feature>
<dbReference type="RefSeq" id="WP_213172021.1">
    <property type="nucleotide sequence ID" value="NZ_CP070496.1"/>
</dbReference>
<evidence type="ECO:0000256" key="1">
    <source>
        <dbReference type="SAM" id="Coils"/>
    </source>
</evidence>
<evidence type="ECO:0000256" key="3">
    <source>
        <dbReference type="SAM" id="Phobius"/>
    </source>
</evidence>
<keyword evidence="1" id="KW-0175">Coiled coil</keyword>
<feature type="compositionally biased region" description="Low complexity" evidence="2">
    <location>
        <begin position="8"/>
        <end position="17"/>
    </location>
</feature>
<name>A0A895XUV7_9ACTN</name>
<organism evidence="4 5">
    <name type="scientific">Natronoglycomyces albus</name>
    <dbReference type="NCBI Taxonomy" id="2811108"/>
    <lineage>
        <taxon>Bacteria</taxon>
        <taxon>Bacillati</taxon>
        <taxon>Actinomycetota</taxon>
        <taxon>Actinomycetes</taxon>
        <taxon>Glycomycetales</taxon>
        <taxon>Glycomycetaceae</taxon>
        <taxon>Natronoglycomyces</taxon>
    </lineage>
</organism>
<gene>
    <name evidence="4" type="ORF">JQS30_03545</name>
</gene>
<reference evidence="4" key="1">
    <citation type="submission" date="2021-02" db="EMBL/GenBank/DDBJ databases">
        <title>Natronoglycomyces albus gen. nov., sp. nov, a haloalkaliphilic actinobacterium from a soda solonchak soil.</title>
        <authorList>
            <person name="Sorokin D.Y."/>
            <person name="Khijniak T.V."/>
            <person name="Zakharycheva A.P."/>
            <person name="Boueva O.V."/>
            <person name="Ariskina E.V."/>
            <person name="Hahnke R.L."/>
            <person name="Bunk B."/>
            <person name="Sproer C."/>
            <person name="Schumann P."/>
            <person name="Evtushenko L.I."/>
            <person name="Kublanov I.V."/>
        </authorList>
    </citation>
    <scope>NUCLEOTIDE SEQUENCE</scope>
    <source>
        <strain evidence="4">DSM 106290</strain>
    </source>
</reference>
<keyword evidence="3" id="KW-0812">Transmembrane</keyword>
<keyword evidence="3" id="KW-1133">Transmembrane helix</keyword>
<dbReference type="KEGG" id="nav:JQS30_03545"/>
<protein>
    <recommendedName>
        <fullName evidence="6">DUF4878 domain-containing protein</fullName>
    </recommendedName>
</protein>
<evidence type="ECO:0000256" key="2">
    <source>
        <dbReference type="SAM" id="MobiDB-lite"/>
    </source>
</evidence>
<evidence type="ECO:0000313" key="5">
    <source>
        <dbReference type="Proteomes" id="UP000662939"/>
    </source>
</evidence>